<evidence type="ECO:0000259" key="1">
    <source>
        <dbReference type="Pfam" id="PF04471"/>
    </source>
</evidence>
<dbReference type="PANTHER" id="PTHR30015:SF7">
    <property type="entry name" value="TYPE IV METHYL-DIRECTED RESTRICTION ENZYME ECOKMRR"/>
    <property type="match status" value="1"/>
</dbReference>
<name>A0ABD7QKB7_RAOOR</name>
<dbReference type="SUPFAM" id="SSF52980">
    <property type="entry name" value="Restriction endonuclease-like"/>
    <property type="match status" value="1"/>
</dbReference>
<dbReference type="InterPro" id="IPR007560">
    <property type="entry name" value="Restrct_endonuc_IV_Mrr"/>
</dbReference>
<dbReference type="InterPro" id="IPR011856">
    <property type="entry name" value="tRNA_endonuc-like_dom_sf"/>
</dbReference>
<dbReference type="Proteomes" id="UP000295263">
    <property type="component" value="Unassembled WGS sequence"/>
</dbReference>
<gene>
    <name evidence="2" type="ORF">EC841_103232</name>
</gene>
<dbReference type="EMBL" id="SLYQ01000003">
    <property type="protein sequence ID" value="TCQ74052.1"/>
    <property type="molecule type" value="Genomic_DNA"/>
</dbReference>
<comment type="caution">
    <text evidence="2">The sequence shown here is derived from an EMBL/GenBank/DDBJ whole genome shotgun (WGS) entry which is preliminary data.</text>
</comment>
<organism evidence="2 3">
    <name type="scientific">Raoultella ornithinolytica</name>
    <name type="common">Klebsiella ornithinolytica</name>
    <dbReference type="NCBI Taxonomy" id="54291"/>
    <lineage>
        <taxon>Bacteria</taxon>
        <taxon>Pseudomonadati</taxon>
        <taxon>Pseudomonadota</taxon>
        <taxon>Gammaproteobacteria</taxon>
        <taxon>Enterobacterales</taxon>
        <taxon>Enterobacteriaceae</taxon>
        <taxon>Klebsiella/Raoultella group</taxon>
        <taxon>Raoultella</taxon>
    </lineage>
</organism>
<sequence length="551" mass="62381">MLQTELSVGGCGTGMGRRSGFEGFIRATGRAVAAAERERKRSERHHFAEVRRIDREIKRDNAQRLREQKEADKLAKAMYLEERQDEVSDLNAELNENISALSTLLEHTLEFDDSIDFSALKKHPKFDDFKTPKHLLPDPEPEMKVVNAPAAWKTIFPWVKNKYYRELQSAEESFSKSKEDHSVKLSSQKVELDALVADYQTRRTAYLEEIKSQHDEVDQFEQDYLNCDPDSVLAYCEMVLTRSEYPENGFPQTFRLAYLPDSKELLVEYNLPEIAVVPRELEYRYVKTRDAIDAKARKIGEIKELYQNIIAAITLRTMHELFEADKASALTSVLFNGVIETIDPTSGHDTKVTLVSARAYKDDFMQIKLERVEKSACLRSLGAQVSGRPDELQAVKPIIEFNMVDKRFIEQGDALSALETRPNLMQLSPSEFEVLVSNLFTQMGLDTKLTRGTKDGGVDAVAFDTRPILGGKVVIQAKRYKDTVGVSSVRDLYGTMMNEGANKGILVCTSQYGKDAYRFCEDKPIELIDGGGLLYLLKEHAGVSARINPNF</sequence>
<dbReference type="Gene3D" id="3.40.1350.10">
    <property type="match status" value="1"/>
</dbReference>
<dbReference type="Pfam" id="PF04471">
    <property type="entry name" value="Mrr_cat"/>
    <property type="match status" value="1"/>
</dbReference>
<evidence type="ECO:0000313" key="2">
    <source>
        <dbReference type="EMBL" id="TCQ74052.1"/>
    </source>
</evidence>
<dbReference type="InterPro" id="IPR011335">
    <property type="entry name" value="Restrct_endonuc-II-like"/>
</dbReference>
<protein>
    <submittedName>
        <fullName evidence="2">Restriction system protein</fullName>
    </submittedName>
</protein>
<accession>A0ABD7QKB7</accession>
<proteinExistence type="predicted"/>
<reference evidence="2 3" key="1">
    <citation type="submission" date="2019-03" db="EMBL/GenBank/DDBJ databases">
        <title>Genomic analyses of the natural microbiome of Caenorhabditis elegans.</title>
        <authorList>
            <person name="Samuel B."/>
        </authorList>
    </citation>
    <scope>NUCLEOTIDE SEQUENCE [LARGE SCALE GENOMIC DNA]</scope>
    <source>
        <strain evidence="2 3">JUb54</strain>
    </source>
</reference>
<dbReference type="PANTHER" id="PTHR30015">
    <property type="entry name" value="MRR RESTRICTION SYSTEM PROTEIN"/>
    <property type="match status" value="1"/>
</dbReference>
<feature type="domain" description="Restriction endonuclease type IV Mrr" evidence="1">
    <location>
        <begin position="425"/>
        <end position="536"/>
    </location>
</feature>
<dbReference type="AlphaFoldDB" id="A0ABD7QKB7"/>
<dbReference type="InterPro" id="IPR052906">
    <property type="entry name" value="Type_IV_Methyl-Rstrct_Enzyme"/>
</dbReference>
<evidence type="ECO:0000313" key="3">
    <source>
        <dbReference type="Proteomes" id="UP000295263"/>
    </source>
</evidence>